<evidence type="ECO:0000256" key="3">
    <source>
        <dbReference type="SAM" id="SignalP"/>
    </source>
</evidence>
<feature type="signal peptide" evidence="3">
    <location>
        <begin position="1"/>
        <end position="16"/>
    </location>
</feature>
<name>A0A9J7EF34_SPOLT</name>
<dbReference type="KEGG" id="sliu:111356276"/>
<feature type="domain" description="Peptidase C1A papain C-terminal" evidence="4">
    <location>
        <begin position="44"/>
        <end position="273"/>
    </location>
</feature>
<comment type="similarity">
    <text evidence="1">Belongs to the peptidase C1 family.</text>
</comment>
<dbReference type="InterPro" id="IPR025661">
    <property type="entry name" value="Pept_asp_AS"/>
</dbReference>
<dbReference type="SMART" id="SM00645">
    <property type="entry name" value="Pept_C1"/>
    <property type="match status" value="1"/>
</dbReference>
<dbReference type="PANTHER" id="PTHR12411">
    <property type="entry name" value="CYSTEINE PROTEASE FAMILY C1-RELATED"/>
    <property type="match status" value="1"/>
</dbReference>
<dbReference type="Proteomes" id="UP000301870">
    <property type="component" value="Chromosome 22"/>
</dbReference>
<sequence>MLSVAAFLLLFAQYNCFLILPRHNYTKEVLYPLTSDTPRNYGKIPIYFDWRDYDAVSPVKNQWHCAACWAFSVVANIESHRRIYLKSVDVLSEQFLIDCDTKQNGCAFGSILQSFANIVSVFGGVLRDKDYPGYSDRQEKCRWYPSIGDSSHHMSPRPHPVPVIGFKRVESDEKVMAAYLYTYGPLSAAINSESMARYTKGIDEPTVENCNPKNLNHAVLIVGYSVYVDETGKKTPYWVIKNSWGTEWGENGYYYLVRGRNACGIASDVSFAYVA</sequence>
<dbReference type="SUPFAM" id="SSF54001">
    <property type="entry name" value="Cysteine proteinases"/>
    <property type="match status" value="1"/>
</dbReference>
<dbReference type="GeneID" id="111356276"/>
<dbReference type="PROSITE" id="PS00640">
    <property type="entry name" value="THIOL_PROTEASE_ASN"/>
    <property type="match status" value="1"/>
</dbReference>
<dbReference type="InterPro" id="IPR000668">
    <property type="entry name" value="Peptidase_C1A_C"/>
</dbReference>
<dbReference type="Pfam" id="PF00112">
    <property type="entry name" value="Peptidase_C1"/>
    <property type="match status" value="1"/>
</dbReference>
<dbReference type="GO" id="GO:0008234">
    <property type="term" value="F:cysteine-type peptidase activity"/>
    <property type="evidence" value="ECO:0007669"/>
    <property type="project" value="InterPro"/>
</dbReference>
<dbReference type="PRINTS" id="PR00705">
    <property type="entry name" value="PAPAIN"/>
</dbReference>
<keyword evidence="2" id="KW-1015">Disulfide bond</keyword>
<proteinExistence type="inferred from homology"/>
<dbReference type="InterPro" id="IPR039417">
    <property type="entry name" value="Peptidase_C1A_papain-like"/>
</dbReference>
<reference evidence="6" key="1">
    <citation type="submission" date="2025-08" db="UniProtKB">
        <authorList>
            <consortium name="RefSeq"/>
        </authorList>
    </citation>
    <scope>IDENTIFICATION</scope>
    <source>
        <strain evidence="6">Ishihara</strain>
        <tissue evidence="6">Whole body</tissue>
    </source>
</reference>
<dbReference type="InterPro" id="IPR013128">
    <property type="entry name" value="Peptidase_C1A"/>
</dbReference>
<dbReference type="InterPro" id="IPR038765">
    <property type="entry name" value="Papain-like_cys_pep_sf"/>
</dbReference>
<protein>
    <submittedName>
        <fullName evidence="6">Cysteine proteinase CG12163</fullName>
    </submittedName>
</protein>
<dbReference type="RefSeq" id="XP_022826344.1">
    <property type="nucleotide sequence ID" value="XM_022970576.1"/>
</dbReference>
<dbReference type="Gene3D" id="3.90.70.10">
    <property type="entry name" value="Cysteine proteinases"/>
    <property type="match status" value="1"/>
</dbReference>
<evidence type="ECO:0000313" key="5">
    <source>
        <dbReference type="Proteomes" id="UP000301870"/>
    </source>
</evidence>
<dbReference type="GO" id="GO:0006508">
    <property type="term" value="P:proteolysis"/>
    <property type="evidence" value="ECO:0007669"/>
    <property type="project" value="InterPro"/>
</dbReference>
<accession>A0A9J7EF34</accession>
<feature type="chain" id="PRO_5039918047" evidence="3">
    <location>
        <begin position="17"/>
        <end position="275"/>
    </location>
</feature>
<evidence type="ECO:0000256" key="2">
    <source>
        <dbReference type="ARBA" id="ARBA00023157"/>
    </source>
</evidence>
<dbReference type="PROSITE" id="PS00639">
    <property type="entry name" value="THIOL_PROTEASE_HIS"/>
    <property type="match status" value="1"/>
</dbReference>
<evidence type="ECO:0000256" key="1">
    <source>
        <dbReference type="ARBA" id="ARBA00008455"/>
    </source>
</evidence>
<dbReference type="AlphaFoldDB" id="A0A9J7EF34"/>
<dbReference type="CDD" id="cd02248">
    <property type="entry name" value="Peptidase_C1A"/>
    <property type="match status" value="1"/>
</dbReference>
<dbReference type="InterPro" id="IPR025660">
    <property type="entry name" value="Pept_his_AS"/>
</dbReference>
<evidence type="ECO:0000259" key="4">
    <source>
        <dbReference type="SMART" id="SM00645"/>
    </source>
</evidence>
<evidence type="ECO:0000313" key="6">
    <source>
        <dbReference type="RefSeq" id="XP_022826344.1"/>
    </source>
</evidence>
<dbReference type="OrthoDB" id="190265at2759"/>
<gene>
    <name evidence="6" type="primary">LOC111356276</name>
</gene>
<organism evidence="5 6">
    <name type="scientific">Spodoptera litura</name>
    <name type="common">Asian cotton leafworm</name>
    <dbReference type="NCBI Taxonomy" id="69820"/>
    <lineage>
        <taxon>Eukaryota</taxon>
        <taxon>Metazoa</taxon>
        <taxon>Ecdysozoa</taxon>
        <taxon>Arthropoda</taxon>
        <taxon>Hexapoda</taxon>
        <taxon>Insecta</taxon>
        <taxon>Pterygota</taxon>
        <taxon>Neoptera</taxon>
        <taxon>Endopterygota</taxon>
        <taxon>Lepidoptera</taxon>
        <taxon>Glossata</taxon>
        <taxon>Ditrysia</taxon>
        <taxon>Noctuoidea</taxon>
        <taxon>Noctuidae</taxon>
        <taxon>Amphipyrinae</taxon>
        <taxon>Spodoptera</taxon>
    </lineage>
</organism>
<keyword evidence="3" id="KW-0732">Signal</keyword>
<keyword evidence="5" id="KW-1185">Reference proteome</keyword>